<sequence length="82" mass="9241">MATKHLIVKAARTALGLSRKDLAELAGLSDRTIYNIETAQDYVLLDTLMKVRSVFRERGVELVEPNERSGWGLFFVTDDGDR</sequence>
<name>A0A7W6G2P3_9HYPH</name>
<dbReference type="Proteomes" id="UP000565286">
    <property type="component" value="Unassembled WGS sequence"/>
</dbReference>
<feature type="domain" description="HTH cro/C1-type" evidence="1">
    <location>
        <begin position="8"/>
        <end position="62"/>
    </location>
</feature>
<evidence type="ECO:0000313" key="2">
    <source>
        <dbReference type="EMBL" id="MBB3947030.1"/>
    </source>
</evidence>
<dbReference type="SMART" id="SM00530">
    <property type="entry name" value="HTH_XRE"/>
    <property type="match status" value="1"/>
</dbReference>
<dbReference type="InterPro" id="IPR010982">
    <property type="entry name" value="Lambda_DNA-bd_dom_sf"/>
</dbReference>
<evidence type="ECO:0000313" key="3">
    <source>
        <dbReference type="Proteomes" id="UP000565286"/>
    </source>
</evidence>
<comment type="caution">
    <text evidence="2">The sequence shown here is derived from an EMBL/GenBank/DDBJ whole genome shotgun (WGS) entry which is preliminary data.</text>
</comment>
<dbReference type="CDD" id="cd00093">
    <property type="entry name" value="HTH_XRE"/>
    <property type="match status" value="1"/>
</dbReference>
<dbReference type="EMBL" id="JACIDV010000008">
    <property type="protein sequence ID" value="MBB3947030.1"/>
    <property type="molecule type" value="Genomic_DNA"/>
</dbReference>
<organism evidence="2 3">
    <name type="scientific">Rhizobium skierniewicense</name>
    <dbReference type="NCBI Taxonomy" id="984260"/>
    <lineage>
        <taxon>Bacteria</taxon>
        <taxon>Pseudomonadati</taxon>
        <taxon>Pseudomonadota</taxon>
        <taxon>Alphaproteobacteria</taxon>
        <taxon>Hyphomicrobiales</taxon>
        <taxon>Rhizobiaceae</taxon>
        <taxon>Rhizobium/Agrobacterium group</taxon>
        <taxon>Rhizobium</taxon>
    </lineage>
</organism>
<dbReference type="PROSITE" id="PS50943">
    <property type="entry name" value="HTH_CROC1"/>
    <property type="match status" value="1"/>
</dbReference>
<dbReference type="Gene3D" id="1.10.260.40">
    <property type="entry name" value="lambda repressor-like DNA-binding domains"/>
    <property type="match status" value="1"/>
</dbReference>
<dbReference type="Pfam" id="PF01381">
    <property type="entry name" value="HTH_3"/>
    <property type="match status" value="1"/>
</dbReference>
<dbReference type="SUPFAM" id="SSF47413">
    <property type="entry name" value="lambda repressor-like DNA-binding domains"/>
    <property type="match status" value="1"/>
</dbReference>
<dbReference type="AlphaFoldDB" id="A0A7W6G2P3"/>
<keyword evidence="3" id="KW-1185">Reference proteome</keyword>
<dbReference type="RefSeq" id="WP_183896915.1">
    <property type="nucleotide sequence ID" value="NZ_JACIDV010000008.1"/>
</dbReference>
<evidence type="ECO:0000259" key="1">
    <source>
        <dbReference type="PROSITE" id="PS50943"/>
    </source>
</evidence>
<protein>
    <submittedName>
        <fullName evidence="2">Transcriptional regulator with XRE-family HTH domain</fullName>
    </submittedName>
</protein>
<dbReference type="InterPro" id="IPR001387">
    <property type="entry name" value="Cro/C1-type_HTH"/>
</dbReference>
<dbReference type="GO" id="GO:0003677">
    <property type="term" value="F:DNA binding"/>
    <property type="evidence" value="ECO:0007669"/>
    <property type="project" value="InterPro"/>
</dbReference>
<reference evidence="2 3" key="1">
    <citation type="submission" date="2020-08" db="EMBL/GenBank/DDBJ databases">
        <title>Genomic Encyclopedia of Type Strains, Phase IV (KMG-IV): sequencing the most valuable type-strain genomes for metagenomic binning, comparative biology and taxonomic classification.</title>
        <authorList>
            <person name="Goeker M."/>
        </authorList>
    </citation>
    <scope>NUCLEOTIDE SEQUENCE [LARGE SCALE GENOMIC DNA]</scope>
    <source>
        <strain evidence="2 3">DSM 26438</strain>
    </source>
</reference>
<gene>
    <name evidence="2" type="ORF">GGQ73_002994</name>
</gene>
<accession>A0A7W6G2P3</accession>
<proteinExistence type="predicted"/>